<protein>
    <submittedName>
        <fullName evidence="1">Uncharacterized protein</fullName>
    </submittedName>
</protein>
<dbReference type="EMBL" id="QQBA01000010">
    <property type="protein sequence ID" value="RDI52537.1"/>
    <property type="molecule type" value="Genomic_DNA"/>
</dbReference>
<evidence type="ECO:0000313" key="2">
    <source>
        <dbReference type="Proteomes" id="UP000254518"/>
    </source>
</evidence>
<keyword evidence="2" id="KW-1185">Reference proteome</keyword>
<proteinExistence type="predicted"/>
<name>A0ABX9HWH9_9FLAO</name>
<evidence type="ECO:0000313" key="1">
    <source>
        <dbReference type="EMBL" id="RDI52537.1"/>
    </source>
</evidence>
<dbReference type="Proteomes" id="UP000254518">
    <property type="component" value="Unassembled WGS sequence"/>
</dbReference>
<comment type="caution">
    <text evidence="1">The sequence shown here is derived from an EMBL/GenBank/DDBJ whole genome shotgun (WGS) entry which is preliminary data.</text>
</comment>
<gene>
    <name evidence="1" type="ORF">DFR66_110118</name>
</gene>
<sequence>MRKEDIYLKKKYDIGWLKISVFIFKDTFLFKIF</sequence>
<reference evidence="1 2" key="1">
    <citation type="submission" date="2018-07" db="EMBL/GenBank/DDBJ databases">
        <title>Genomic Encyclopedia of Type Strains, Phase IV (KMG-IV): sequencing the most valuable type-strain genomes for metagenomic binning, comparative biology and taxonomic classification.</title>
        <authorList>
            <person name="Goeker M."/>
        </authorList>
    </citation>
    <scope>NUCLEOTIDE SEQUENCE [LARGE SCALE GENOMIC DNA]</scope>
    <source>
        <strain evidence="1 2">DSM 19728</strain>
    </source>
</reference>
<accession>A0ABX9HWH9</accession>
<organism evidence="1 2">
    <name type="scientific">Flavobacterium glaciei</name>
    <dbReference type="NCBI Taxonomy" id="386300"/>
    <lineage>
        <taxon>Bacteria</taxon>
        <taxon>Pseudomonadati</taxon>
        <taxon>Bacteroidota</taxon>
        <taxon>Flavobacteriia</taxon>
        <taxon>Flavobacteriales</taxon>
        <taxon>Flavobacteriaceae</taxon>
        <taxon>Flavobacterium</taxon>
    </lineage>
</organism>